<evidence type="ECO:0000259" key="1">
    <source>
        <dbReference type="PROSITE" id="PS51186"/>
    </source>
</evidence>
<dbReference type="GO" id="GO:0005737">
    <property type="term" value="C:cytoplasm"/>
    <property type="evidence" value="ECO:0007669"/>
    <property type="project" value="TreeGrafter"/>
</dbReference>
<sequence length="196" mass="21545">MEPTTLTTERLVLRPFGPADTEALYAACQDPEIPRWTPVPSPYTKEHAAAFVAQTCPDGWRDDRRYNFAVTAKDDGRLVGCMGLVRLELLRAPERQAELGYWTVKEARRRGYTAEAASAVTRWAFGELGVERLEWVAEAGNTGSRAVALKTGFRMEGTLRAKLVSNGTRRDMWAGSLLPSDLGLPSGTVYLPLAGS</sequence>
<dbReference type="Proteomes" id="UP000305778">
    <property type="component" value="Unassembled WGS sequence"/>
</dbReference>
<accession>A0A4U0T9B9</accession>
<dbReference type="AlphaFoldDB" id="A0A4U0T9B9"/>
<reference evidence="2 3" key="1">
    <citation type="submission" date="2019-04" db="EMBL/GenBank/DDBJ databases">
        <title>Streptomyces oryziradicis sp. nov., a novel actinomycete isolated from rhizosphere soil of rice (Oryza sativa L.).</title>
        <authorList>
            <person name="Li C."/>
        </authorList>
    </citation>
    <scope>NUCLEOTIDE SEQUENCE [LARGE SCALE GENOMIC DNA]</scope>
    <source>
        <strain evidence="2 3">NEAU-C40</strain>
    </source>
</reference>
<dbReference type="PROSITE" id="PS51186">
    <property type="entry name" value="GNAT"/>
    <property type="match status" value="1"/>
</dbReference>
<proteinExistence type="predicted"/>
<dbReference type="InterPro" id="IPR051908">
    <property type="entry name" value="Ribosomal_N-acetyltransferase"/>
</dbReference>
<dbReference type="InterPro" id="IPR000182">
    <property type="entry name" value="GNAT_dom"/>
</dbReference>
<dbReference type="EMBL" id="SUMC01000001">
    <property type="protein sequence ID" value="TKA13515.1"/>
    <property type="molecule type" value="Genomic_DNA"/>
</dbReference>
<dbReference type="PANTHER" id="PTHR43441">
    <property type="entry name" value="RIBOSOMAL-PROTEIN-SERINE ACETYLTRANSFERASE"/>
    <property type="match status" value="1"/>
</dbReference>
<dbReference type="GO" id="GO:0008999">
    <property type="term" value="F:protein-N-terminal-alanine acetyltransferase activity"/>
    <property type="evidence" value="ECO:0007669"/>
    <property type="project" value="TreeGrafter"/>
</dbReference>
<dbReference type="Gene3D" id="3.40.630.30">
    <property type="match status" value="1"/>
</dbReference>
<keyword evidence="2" id="KW-0808">Transferase</keyword>
<dbReference type="GO" id="GO:1990189">
    <property type="term" value="F:protein N-terminal-serine acetyltransferase activity"/>
    <property type="evidence" value="ECO:0007669"/>
    <property type="project" value="TreeGrafter"/>
</dbReference>
<keyword evidence="3" id="KW-1185">Reference proteome</keyword>
<dbReference type="Pfam" id="PF13302">
    <property type="entry name" value="Acetyltransf_3"/>
    <property type="match status" value="1"/>
</dbReference>
<feature type="domain" description="N-acetyltransferase" evidence="1">
    <location>
        <begin position="11"/>
        <end position="179"/>
    </location>
</feature>
<comment type="caution">
    <text evidence="2">The sequence shown here is derived from an EMBL/GenBank/DDBJ whole genome shotgun (WGS) entry which is preliminary data.</text>
</comment>
<dbReference type="RefSeq" id="WP_136721674.1">
    <property type="nucleotide sequence ID" value="NZ_SUMC01000001.1"/>
</dbReference>
<dbReference type="PANTHER" id="PTHR43441:SF10">
    <property type="entry name" value="ACETYLTRANSFERASE"/>
    <property type="match status" value="1"/>
</dbReference>
<dbReference type="CDD" id="cd04301">
    <property type="entry name" value="NAT_SF"/>
    <property type="match status" value="1"/>
</dbReference>
<dbReference type="OrthoDB" id="9795188at2"/>
<name>A0A4U0T9B9_9ACTN</name>
<organism evidence="2 3">
    <name type="scientific">Actinacidiphila oryziradicis</name>
    <dbReference type="NCBI Taxonomy" id="2571141"/>
    <lineage>
        <taxon>Bacteria</taxon>
        <taxon>Bacillati</taxon>
        <taxon>Actinomycetota</taxon>
        <taxon>Actinomycetes</taxon>
        <taxon>Kitasatosporales</taxon>
        <taxon>Streptomycetaceae</taxon>
        <taxon>Actinacidiphila</taxon>
    </lineage>
</organism>
<evidence type="ECO:0000313" key="2">
    <source>
        <dbReference type="EMBL" id="TKA13515.1"/>
    </source>
</evidence>
<protein>
    <submittedName>
        <fullName evidence="2">GNAT family N-acetyltransferase</fullName>
    </submittedName>
</protein>
<dbReference type="SUPFAM" id="SSF55729">
    <property type="entry name" value="Acyl-CoA N-acyltransferases (Nat)"/>
    <property type="match status" value="1"/>
</dbReference>
<evidence type="ECO:0000313" key="3">
    <source>
        <dbReference type="Proteomes" id="UP000305778"/>
    </source>
</evidence>
<dbReference type="InterPro" id="IPR016181">
    <property type="entry name" value="Acyl_CoA_acyltransferase"/>
</dbReference>
<gene>
    <name evidence="2" type="ORF">FCI23_02195</name>
</gene>